<dbReference type="FunCoup" id="B8MHA7">
    <property type="interactions" value="223"/>
</dbReference>
<feature type="domain" description="C3H1-type" evidence="19">
    <location>
        <begin position="664"/>
        <end position="692"/>
    </location>
</feature>
<dbReference type="eggNOG" id="KOG0254">
    <property type="taxonomic scope" value="Eukaryota"/>
</dbReference>
<dbReference type="Pfam" id="PF00642">
    <property type="entry name" value="zf-CCCH"/>
    <property type="match status" value="1"/>
</dbReference>
<evidence type="ECO:0000259" key="20">
    <source>
        <dbReference type="PROSITE" id="PS50850"/>
    </source>
</evidence>
<dbReference type="SUPFAM" id="SSF103473">
    <property type="entry name" value="MFS general substrate transporter"/>
    <property type="match status" value="1"/>
</dbReference>
<evidence type="ECO:0000256" key="5">
    <source>
        <dbReference type="ARBA" id="ARBA00022692"/>
    </source>
</evidence>
<protein>
    <recommendedName>
        <fullName evidence="14">mRNA 3'-end-processing protein YTH1</fullName>
    </recommendedName>
    <alternativeName>
        <fullName evidence="15">mRNA 3'-end-processing protein yth1</fullName>
    </alternativeName>
</protein>
<feature type="domain" description="Major facilitator superfamily (MFS) profile" evidence="20">
    <location>
        <begin position="21"/>
        <end position="477"/>
    </location>
</feature>
<keyword evidence="6 16" id="KW-0479">Metal-binding</keyword>
<dbReference type="PROSITE" id="PS50103">
    <property type="entry name" value="ZF_C3H1"/>
    <property type="match status" value="4"/>
</dbReference>
<dbReference type="GO" id="GO:0005886">
    <property type="term" value="C:plasma membrane"/>
    <property type="evidence" value="ECO:0007669"/>
    <property type="project" value="UniProtKB-ARBA"/>
</dbReference>
<dbReference type="InterPro" id="IPR020846">
    <property type="entry name" value="MFS_dom"/>
</dbReference>
<dbReference type="InterPro" id="IPR050360">
    <property type="entry name" value="MFS_Sugar_Transporters"/>
</dbReference>
<dbReference type="OrthoDB" id="5141738at2759"/>
<comment type="similarity">
    <text evidence="2">Belongs to the CPSF4/YTH1 family.</text>
</comment>
<dbReference type="InterPro" id="IPR036259">
    <property type="entry name" value="MFS_trans_sf"/>
</dbReference>
<feature type="transmembrane region" description="Helical" evidence="18">
    <location>
        <begin position="123"/>
        <end position="145"/>
    </location>
</feature>
<feature type="zinc finger region" description="C3H1-type" evidence="16">
    <location>
        <begin position="664"/>
        <end position="692"/>
    </location>
</feature>
<comment type="similarity">
    <text evidence="3">Belongs to the major facilitator superfamily. Sugar transporter (TC 2.A.1.1) family.</text>
</comment>
<feature type="compositionally biased region" description="Basic and acidic residues" evidence="17">
    <location>
        <begin position="769"/>
        <end position="790"/>
    </location>
</feature>
<feature type="zinc finger region" description="C3H1-type" evidence="16">
    <location>
        <begin position="641"/>
        <end position="663"/>
    </location>
</feature>
<dbReference type="eggNOG" id="KOG1040">
    <property type="taxonomic scope" value="Eukaryota"/>
</dbReference>
<comment type="function">
    <text evidence="13">Component of the cleavage factor I (CF I) involved in pre-mRNA 3'-end processing.</text>
</comment>
<dbReference type="PRINTS" id="PR00171">
    <property type="entry name" value="SUGRTRNSPORT"/>
</dbReference>
<dbReference type="Proteomes" id="UP000001745">
    <property type="component" value="Unassembled WGS sequence"/>
</dbReference>
<dbReference type="PROSITE" id="PS00217">
    <property type="entry name" value="SUGAR_TRANSPORT_2"/>
    <property type="match status" value="1"/>
</dbReference>
<dbReference type="RefSeq" id="XP_002484320.1">
    <property type="nucleotide sequence ID" value="XM_002484275.1"/>
</dbReference>
<feature type="transmembrane region" description="Helical" evidence="18">
    <location>
        <begin position="277"/>
        <end position="300"/>
    </location>
</feature>
<dbReference type="Gene3D" id="1.20.1250.20">
    <property type="entry name" value="MFS general substrate transporter like domains"/>
    <property type="match status" value="1"/>
</dbReference>
<dbReference type="FunFam" id="4.10.1000.10:FF:000017">
    <property type="entry name" value="Cleavage and polyadenylation specificity factor 30 kDa subunit"/>
    <property type="match status" value="1"/>
</dbReference>
<feature type="transmembrane region" description="Helical" evidence="18">
    <location>
        <begin position="72"/>
        <end position="92"/>
    </location>
</feature>
<evidence type="ECO:0000256" key="12">
    <source>
        <dbReference type="ARBA" id="ARBA00023180"/>
    </source>
</evidence>
<evidence type="ECO:0000256" key="6">
    <source>
        <dbReference type="ARBA" id="ARBA00022723"/>
    </source>
</evidence>
<feature type="transmembrane region" description="Helical" evidence="18">
    <location>
        <begin position="340"/>
        <end position="362"/>
    </location>
</feature>
<dbReference type="InterPro" id="IPR005829">
    <property type="entry name" value="Sugar_transporter_CS"/>
</dbReference>
<keyword evidence="22" id="KW-1185">Reference proteome</keyword>
<feature type="transmembrane region" description="Helical" evidence="18">
    <location>
        <begin position="157"/>
        <end position="177"/>
    </location>
</feature>
<evidence type="ECO:0000256" key="17">
    <source>
        <dbReference type="SAM" id="MobiDB-lite"/>
    </source>
</evidence>
<keyword evidence="7" id="KW-0677">Repeat</keyword>
<evidence type="ECO:0000313" key="22">
    <source>
        <dbReference type="Proteomes" id="UP000001745"/>
    </source>
</evidence>
<dbReference type="Gene3D" id="4.10.1000.10">
    <property type="entry name" value="Zinc finger, CCCH-type"/>
    <property type="match status" value="1"/>
</dbReference>
<dbReference type="Gene3D" id="3.30.1370.210">
    <property type="match status" value="1"/>
</dbReference>
<dbReference type="PhylomeDB" id="B8MHA7"/>
<keyword evidence="21" id="KW-0762">Sugar transport</keyword>
<comment type="subcellular location">
    <subcellularLocation>
        <location evidence="1">Membrane</location>
        <topology evidence="1">Multi-pass membrane protein</topology>
    </subcellularLocation>
</comment>
<dbReference type="GO" id="GO:0005351">
    <property type="term" value="F:carbohydrate:proton symporter activity"/>
    <property type="evidence" value="ECO:0007669"/>
    <property type="project" value="TreeGrafter"/>
</dbReference>
<evidence type="ECO:0000256" key="13">
    <source>
        <dbReference type="ARBA" id="ARBA00024826"/>
    </source>
</evidence>
<reference evidence="22" key="1">
    <citation type="journal article" date="2015" name="Genome Announc.">
        <title>Genome sequence of the AIDS-associated pathogen Penicillium marneffei (ATCC18224) and its near taxonomic relative Talaromyces stipitatus (ATCC10500).</title>
        <authorList>
            <person name="Nierman W.C."/>
            <person name="Fedorova-Abrams N.D."/>
            <person name="Andrianopoulos A."/>
        </authorList>
    </citation>
    <scope>NUCLEOTIDE SEQUENCE [LARGE SCALE GENOMIC DNA]</scope>
    <source>
        <strain evidence="22">ATCC 10500 / CBS 375.48 / QM 6759 / NRRL 1006</strain>
    </source>
</reference>
<evidence type="ECO:0000256" key="8">
    <source>
        <dbReference type="ARBA" id="ARBA00022771"/>
    </source>
</evidence>
<dbReference type="InterPro" id="IPR000571">
    <property type="entry name" value="Znf_CCCH"/>
</dbReference>
<feature type="transmembrane region" description="Helical" evidence="18">
    <location>
        <begin position="312"/>
        <end position="333"/>
    </location>
</feature>
<dbReference type="InterPro" id="IPR036855">
    <property type="entry name" value="Znf_CCCH_sf"/>
</dbReference>
<dbReference type="NCBIfam" id="TIGR00879">
    <property type="entry name" value="SP"/>
    <property type="match status" value="1"/>
</dbReference>
<evidence type="ECO:0000256" key="10">
    <source>
        <dbReference type="ARBA" id="ARBA00022989"/>
    </source>
</evidence>
<accession>B8MHA7</accession>
<sequence>MGFLIKKPADSPGKAWPAILISGFVAFGGILYGYDTGTISGIIAMPYWQETFSTGYRDSTGHLNITSSQTSAIVSILSAGTFFGALCAAPMGDIIGRRWGLVASNGVFALGVALQAAATAIPIFLAGRFFAGFGVGLISALVPLYQSETAPKWIRGFIVGSYQFAITIGLLLASIVNNSTHNRDDSGSYRIPISLQFAWSIILVVGVLILPETPRYLIKKDNYNGALKSLARLRRLPQDDPALRDELEEIEANHRYEVSLGNSGYRECIRGNLAKRLLTGCLIQALQQLSGINFIIYYGTQFFKNSGFKNEFIINLIINCVNVGSTIPGLYAIDKWGRRPVLLLGAVGMTVSQLIVAVVGTTTNSQDANGNIIVLNYAAQKAAIAFICIYIFFFAASWGPIAWVVTGEIFPLKTRAKSLSMTTATNWLINWALSYSTPYLVNYGPGNANLQSKIFFIWFGCCFLCIAFVYFMIYETKGLTLEQVDELYNEVKDARKSPGWQPTLTFRAIQSAKTQEVEDKEAVEERHDSKLTDIQQLDLVITHQTPSRINMATDVQSVVDRLLTADASHPPPNYNFSFTPYLRKTFGFGLATDVPVCKAFKEGHCPLGPTCPDRHPTPSRVTTSSTNASGLAPSVTHGSLVCKHFLKGLCKKGFKCEYLHEYNLRRMPECASFSRSGYCPNGEDCLYHHVRENARLPRCEHYDRGFCPLGPICAKQHVRQSLCPFYLAGFCPDGKNCQHGAHPRWSDSLPKPQIRVEKTEEDLERERALIREEQEREEERQREWRNERGRGGFMRYRGRGRGRGM</sequence>
<gene>
    <name evidence="21" type="ORF">TSTA_021430</name>
</gene>
<feature type="domain" description="C3H1-type" evidence="19">
    <location>
        <begin position="641"/>
        <end position="663"/>
    </location>
</feature>
<dbReference type="VEuPathDB" id="FungiDB:TSTA_021430"/>
<feature type="domain" description="C3H1-type" evidence="19">
    <location>
        <begin position="591"/>
        <end position="618"/>
    </location>
</feature>
<evidence type="ECO:0000256" key="18">
    <source>
        <dbReference type="SAM" id="Phobius"/>
    </source>
</evidence>
<evidence type="ECO:0000256" key="2">
    <source>
        <dbReference type="ARBA" id="ARBA00008907"/>
    </source>
</evidence>
<feature type="transmembrane region" description="Helical" evidence="18">
    <location>
        <begin position="382"/>
        <end position="406"/>
    </location>
</feature>
<evidence type="ECO:0000256" key="1">
    <source>
        <dbReference type="ARBA" id="ARBA00004141"/>
    </source>
</evidence>
<evidence type="ECO:0000256" key="7">
    <source>
        <dbReference type="ARBA" id="ARBA00022737"/>
    </source>
</evidence>
<feature type="zinc finger region" description="C3H1-type" evidence="16">
    <location>
        <begin position="718"/>
        <end position="745"/>
    </location>
</feature>
<dbReference type="InParanoid" id="B8MHA7"/>
<evidence type="ECO:0000256" key="3">
    <source>
        <dbReference type="ARBA" id="ARBA00010992"/>
    </source>
</evidence>
<evidence type="ECO:0000256" key="9">
    <source>
        <dbReference type="ARBA" id="ARBA00022833"/>
    </source>
</evidence>
<feature type="domain" description="C3H1-type" evidence="19">
    <location>
        <begin position="718"/>
        <end position="745"/>
    </location>
</feature>
<dbReference type="GO" id="GO:0005536">
    <property type="term" value="F:D-glucose binding"/>
    <property type="evidence" value="ECO:0007669"/>
    <property type="project" value="UniProtKB-ARBA"/>
</dbReference>
<keyword evidence="5 18" id="KW-0812">Transmembrane</keyword>
<organism evidence="21 22">
    <name type="scientific">Talaromyces stipitatus (strain ATCC 10500 / CBS 375.48 / QM 6759 / NRRL 1006)</name>
    <name type="common">Penicillium stipitatum</name>
    <dbReference type="NCBI Taxonomy" id="441959"/>
    <lineage>
        <taxon>Eukaryota</taxon>
        <taxon>Fungi</taxon>
        <taxon>Dikarya</taxon>
        <taxon>Ascomycota</taxon>
        <taxon>Pezizomycotina</taxon>
        <taxon>Eurotiomycetes</taxon>
        <taxon>Eurotiomycetidae</taxon>
        <taxon>Eurotiales</taxon>
        <taxon>Trichocomaceae</taxon>
        <taxon>Talaromyces</taxon>
        <taxon>Talaromyces sect. Talaromyces</taxon>
    </lineage>
</organism>
<keyword evidence="11 18" id="KW-0472">Membrane</keyword>
<dbReference type="HOGENOM" id="CLU_349900_0_0_1"/>
<dbReference type="SUPFAM" id="SSF90229">
    <property type="entry name" value="CCCH zinc finger"/>
    <property type="match status" value="1"/>
</dbReference>
<evidence type="ECO:0000256" key="16">
    <source>
        <dbReference type="PROSITE-ProRule" id="PRU00723"/>
    </source>
</evidence>
<dbReference type="PANTHER" id="PTHR48022:SF17">
    <property type="entry name" value="HEXOSE TRANSPORTER"/>
    <property type="match status" value="1"/>
</dbReference>
<dbReference type="Pfam" id="PF00083">
    <property type="entry name" value="Sugar_tr"/>
    <property type="match status" value="1"/>
</dbReference>
<keyword evidence="12" id="KW-0325">Glycoprotein</keyword>
<feature type="compositionally biased region" description="Basic residues" evidence="17">
    <location>
        <begin position="796"/>
        <end position="805"/>
    </location>
</feature>
<feature type="zinc finger region" description="C3H1-type" evidence="16">
    <location>
        <begin position="591"/>
        <end position="618"/>
    </location>
</feature>
<keyword evidence="4" id="KW-0813">Transport</keyword>
<evidence type="ECO:0000313" key="21">
    <source>
        <dbReference type="EMBL" id="EED17086.1"/>
    </source>
</evidence>
<dbReference type="EMBL" id="EQ962656">
    <property type="protein sequence ID" value="EED17086.1"/>
    <property type="molecule type" value="Genomic_DNA"/>
</dbReference>
<keyword evidence="10 18" id="KW-1133">Transmembrane helix</keyword>
<name>B8MHA7_TALSN</name>
<dbReference type="SMART" id="SM00356">
    <property type="entry name" value="ZnF_C3H1"/>
    <property type="match status" value="5"/>
</dbReference>
<evidence type="ECO:0000259" key="19">
    <source>
        <dbReference type="PROSITE" id="PS50103"/>
    </source>
</evidence>
<feature type="transmembrane region" description="Helical" evidence="18">
    <location>
        <begin position="15"/>
        <end position="34"/>
    </location>
</feature>
<dbReference type="InterPro" id="IPR003663">
    <property type="entry name" value="Sugar/inositol_transpt"/>
</dbReference>
<evidence type="ECO:0000256" key="4">
    <source>
        <dbReference type="ARBA" id="ARBA00022448"/>
    </source>
</evidence>
<proteinExistence type="inferred from homology"/>
<dbReference type="CDD" id="cd17356">
    <property type="entry name" value="MFS_HXT"/>
    <property type="match status" value="1"/>
</dbReference>
<evidence type="ECO:0000256" key="14">
    <source>
        <dbReference type="ARBA" id="ARBA00026226"/>
    </source>
</evidence>
<dbReference type="GO" id="GO:0010255">
    <property type="term" value="P:glucose mediated signaling pathway"/>
    <property type="evidence" value="ECO:0007669"/>
    <property type="project" value="UniProtKB-ARBA"/>
</dbReference>
<keyword evidence="9 16" id="KW-0862">Zinc</keyword>
<dbReference type="AlphaFoldDB" id="B8MHA7"/>
<evidence type="ECO:0000256" key="11">
    <source>
        <dbReference type="ARBA" id="ARBA00023136"/>
    </source>
</evidence>
<dbReference type="PANTHER" id="PTHR48022">
    <property type="entry name" value="PLASTIDIC GLUCOSE TRANSPORTER 4"/>
    <property type="match status" value="1"/>
</dbReference>
<feature type="transmembrane region" description="Helical" evidence="18">
    <location>
        <begin position="455"/>
        <end position="473"/>
    </location>
</feature>
<feature type="transmembrane region" description="Helical" evidence="18">
    <location>
        <begin position="189"/>
        <end position="210"/>
    </location>
</feature>
<dbReference type="PROSITE" id="PS50850">
    <property type="entry name" value="MFS"/>
    <property type="match status" value="1"/>
</dbReference>
<keyword evidence="8 16" id="KW-0863">Zinc-finger</keyword>
<dbReference type="GeneID" id="8109400"/>
<dbReference type="InterPro" id="IPR005828">
    <property type="entry name" value="MFS_sugar_transport-like"/>
</dbReference>
<dbReference type="PROSITE" id="PS00216">
    <property type="entry name" value="SUGAR_TRANSPORT_1"/>
    <property type="match status" value="1"/>
</dbReference>
<dbReference type="GO" id="GO:0008270">
    <property type="term" value="F:zinc ion binding"/>
    <property type="evidence" value="ECO:0007669"/>
    <property type="project" value="UniProtKB-KW"/>
</dbReference>
<dbReference type="FunFam" id="1.20.1250.20:FF:000115">
    <property type="entry name" value="High-affinity glucose transporter"/>
    <property type="match status" value="1"/>
</dbReference>
<evidence type="ECO:0000256" key="15">
    <source>
        <dbReference type="ARBA" id="ARBA00070136"/>
    </source>
</evidence>
<feature type="region of interest" description="Disordered" evidence="17">
    <location>
        <begin position="769"/>
        <end position="805"/>
    </location>
</feature>